<evidence type="ECO:0000313" key="2">
    <source>
        <dbReference type="EnsemblPlants" id="OB01G33770.1"/>
    </source>
</evidence>
<protein>
    <recommendedName>
        <fullName evidence="4">Secreted protein</fullName>
    </recommendedName>
</protein>
<reference evidence="2" key="2">
    <citation type="submission" date="2013-04" db="UniProtKB">
        <authorList>
            <consortium name="EnsemblPlants"/>
        </authorList>
    </citation>
    <scope>IDENTIFICATION</scope>
</reference>
<dbReference type="HOGENOM" id="CLU_2501512_0_0_1"/>
<accession>J3L2C1</accession>
<name>J3L2C1_ORYBR</name>
<keyword evidence="3" id="KW-1185">Reference proteome</keyword>
<dbReference type="EnsemblPlants" id="OB01G33770.1">
    <property type="protein sequence ID" value="OB01G33770.1"/>
    <property type="gene ID" value="OB01G33770"/>
</dbReference>
<feature type="chain" id="PRO_5003772193" description="Secreted protein" evidence="1">
    <location>
        <begin position="19"/>
        <end position="86"/>
    </location>
</feature>
<evidence type="ECO:0000313" key="3">
    <source>
        <dbReference type="Proteomes" id="UP000006038"/>
    </source>
</evidence>
<reference evidence="2" key="1">
    <citation type="journal article" date="2013" name="Nat. Commun.">
        <title>Whole-genome sequencing of Oryza brachyantha reveals mechanisms underlying Oryza genome evolution.</title>
        <authorList>
            <person name="Chen J."/>
            <person name="Huang Q."/>
            <person name="Gao D."/>
            <person name="Wang J."/>
            <person name="Lang Y."/>
            <person name="Liu T."/>
            <person name="Li B."/>
            <person name="Bai Z."/>
            <person name="Luis Goicoechea J."/>
            <person name="Liang C."/>
            <person name="Chen C."/>
            <person name="Zhang W."/>
            <person name="Sun S."/>
            <person name="Liao Y."/>
            <person name="Zhang X."/>
            <person name="Yang L."/>
            <person name="Song C."/>
            <person name="Wang M."/>
            <person name="Shi J."/>
            <person name="Liu G."/>
            <person name="Liu J."/>
            <person name="Zhou H."/>
            <person name="Zhou W."/>
            <person name="Yu Q."/>
            <person name="An N."/>
            <person name="Chen Y."/>
            <person name="Cai Q."/>
            <person name="Wang B."/>
            <person name="Liu B."/>
            <person name="Min J."/>
            <person name="Huang Y."/>
            <person name="Wu H."/>
            <person name="Li Z."/>
            <person name="Zhang Y."/>
            <person name="Yin Y."/>
            <person name="Song W."/>
            <person name="Jiang J."/>
            <person name="Jackson S.A."/>
            <person name="Wing R.A."/>
            <person name="Wang J."/>
            <person name="Chen M."/>
        </authorList>
    </citation>
    <scope>NUCLEOTIDE SEQUENCE [LARGE SCALE GENOMIC DNA]</scope>
    <source>
        <strain evidence="2">cv. IRGC 101232</strain>
    </source>
</reference>
<organism evidence="2">
    <name type="scientific">Oryza brachyantha</name>
    <name type="common">malo sina</name>
    <dbReference type="NCBI Taxonomy" id="4533"/>
    <lineage>
        <taxon>Eukaryota</taxon>
        <taxon>Viridiplantae</taxon>
        <taxon>Streptophyta</taxon>
        <taxon>Embryophyta</taxon>
        <taxon>Tracheophyta</taxon>
        <taxon>Spermatophyta</taxon>
        <taxon>Magnoliopsida</taxon>
        <taxon>Liliopsida</taxon>
        <taxon>Poales</taxon>
        <taxon>Poaceae</taxon>
        <taxon>BOP clade</taxon>
        <taxon>Oryzoideae</taxon>
        <taxon>Oryzeae</taxon>
        <taxon>Oryzinae</taxon>
        <taxon>Oryza</taxon>
    </lineage>
</organism>
<dbReference type="Proteomes" id="UP000006038">
    <property type="component" value="Chromosome 1"/>
</dbReference>
<keyword evidence="1" id="KW-0732">Signal</keyword>
<evidence type="ECO:0000256" key="1">
    <source>
        <dbReference type="SAM" id="SignalP"/>
    </source>
</evidence>
<feature type="signal peptide" evidence="1">
    <location>
        <begin position="1"/>
        <end position="18"/>
    </location>
</feature>
<dbReference type="AlphaFoldDB" id="J3L2C1"/>
<proteinExistence type="predicted"/>
<sequence>MHRCTMVFMLACDTLIFCMPVEHALMHHYLKEEQLFRFPYISIVKCNDMSGIFNCKLRNVQLHQLIVNEKNSILFLLELIRELRSI</sequence>
<evidence type="ECO:0008006" key="4">
    <source>
        <dbReference type="Google" id="ProtNLM"/>
    </source>
</evidence>
<dbReference type="Gramene" id="OB01G33770.1">
    <property type="protein sequence ID" value="OB01G33770.1"/>
    <property type="gene ID" value="OB01G33770"/>
</dbReference>